<evidence type="ECO:0000259" key="6">
    <source>
        <dbReference type="PROSITE" id="PS51387"/>
    </source>
</evidence>
<evidence type="ECO:0000313" key="8">
    <source>
        <dbReference type="Proteomes" id="UP001500729"/>
    </source>
</evidence>
<name>A0ABN1CVR1_SACER</name>
<dbReference type="InterPro" id="IPR016166">
    <property type="entry name" value="FAD-bd_PCMH"/>
</dbReference>
<sequence length="467" mass="50346">MSDASWDQALVRELRGRMSGAVFGREDAGYEGARELFNSAIEVEPKLIAQCRTPEEVAIGVAFAQRNALELAVRSGGHSVAGASLSADGIVLDMRPMDEVAVDPDARTVTVGGGALWRDVDRATQPHGLATTGGRVSTTGVAGLALGGGSGWLERKLGLSCDNLLSVDLIIADGSPVTASEHNNPDLFWALHGGGGNFGVATSLTFRLHPLPEFSAALLLWAPEDGPEVVRAFRELMTEGPEELGGGVIYLTAPQEDFVPERLVGSLACAVLITCMGPETDLREQIADLLALRPAGSLIMELPYAELQCMLDDPPGYRNYWSAEYLHGMPDQAVQLFCDLAHEMVIPSPSQHVLLPWGGAVARGEGVWPMSNRSAPWVVHPLGLWEDSADDGRARHWAHAVREGMRPYSTGATYLNFIGDEGERRVVAGFGEENYQALTRVKAQYDPDNIFHRWHNVRPARPVGLSG</sequence>
<feature type="domain" description="FAD-binding PCMH-type" evidence="6">
    <location>
        <begin position="41"/>
        <end position="211"/>
    </location>
</feature>
<comment type="similarity">
    <text evidence="2">Belongs to the oxygen-dependent FAD-linked oxidoreductase family.</text>
</comment>
<dbReference type="Gene3D" id="3.40.462.20">
    <property type="match status" value="1"/>
</dbReference>
<dbReference type="PANTHER" id="PTHR42973">
    <property type="entry name" value="BINDING OXIDOREDUCTASE, PUTATIVE (AFU_ORTHOLOGUE AFUA_1G17690)-RELATED"/>
    <property type="match status" value="1"/>
</dbReference>
<keyword evidence="3" id="KW-0285">Flavoprotein</keyword>
<dbReference type="Pfam" id="PF01565">
    <property type="entry name" value="FAD_binding_4"/>
    <property type="match status" value="1"/>
</dbReference>
<dbReference type="Gene3D" id="3.30.465.10">
    <property type="match status" value="1"/>
</dbReference>
<dbReference type="RefSeq" id="WP_009943895.1">
    <property type="nucleotide sequence ID" value="NZ_BAAAGS010000015.1"/>
</dbReference>
<dbReference type="Proteomes" id="UP001500729">
    <property type="component" value="Unassembled WGS sequence"/>
</dbReference>
<evidence type="ECO:0000313" key="7">
    <source>
        <dbReference type="EMBL" id="GAA0526334.1"/>
    </source>
</evidence>
<dbReference type="Pfam" id="PF08031">
    <property type="entry name" value="BBE"/>
    <property type="match status" value="1"/>
</dbReference>
<evidence type="ECO:0000256" key="4">
    <source>
        <dbReference type="ARBA" id="ARBA00022827"/>
    </source>
</evidence>
<dbReference type="SUPFAM" id="SSF56176">
    <property type="entry name" value="FAD-binding/transporter-associated domain-like"/>
    <property type="match status" value="1"/>
</dbReference>
<gene>
    <name evidence="7" type="ORF">GCM10009533_27070</name>
</gene>
<dbReference type="InterPro" id="IPR050416">
    <property type="entry name" value="FAD-linked_Oxidoreductase"/>
</dbReference>
<dbReference type="InterPro" id="IPR016164">
    <property type="entry name" value="FAD-linked_Oxase-like_C"/>
</dbReference>
<dbReference type="PANTHER" id="PTHR42973:SF39">
    <property type="entry name" value="FAD-BINDING PCMH-TYPE DOMAIN-CONTAINING PROTEIN"/>
    <property type="match status" value="1"/>
</dbReference>
<accession>A0ABN1CVR1</accession>
<dbReference type="PROSITE" id="PS51387">
    <property type="entry name" value="FAD_PCMH"/>
    <property type="match status" value="1"/>
</dbReference>
<dbReference type="InterPro" id="IPR006093">
    <property type="entry name" value="Oxy_OxRdtase_FAD_BS"/>
</dbReference>
<evidence type="ECO:0000256" key="1">
    <source>
        <dbReference type="ARBA" id="ARBA00001974"/>
    </source>
</evidence>
<reference evidence="7 8" key="1">
    <citation type="journal article" date="2019" name="Int. J. Syst. Evol. Microbiol.">
        <title>The Global Catalogue of Microorganisms (GCM) 10K type strain sequencing project: providing services to taxonomists for standard genome sequencing and annotation.</title>
        <authorList>
            <consortium name="The Broad Institute Genomics Platform"/>
            <consortium name="The Broad Institute Genome Sequencing Center for Infectious Disease"/>
            <person name="Wu L."/>
            <person name="Ma J."/>
        </authorList>
    </citation>
    <scope>NUCLEOTIDE SEQUENCE [LARGE SCALE GENOMIC DNA]</scope>
    <source>
        <strain evidence="7 8">JCM 10303</strain>
    </source>
</reference>
<dbReference type="InterPro" id="IPR012951">
    <property type="entry name" value="BBE"/>
</dbReference>
<dbReference type="Gene3D" id="3.30.43.10">
    <property type="entry name" value="Uridine Diphospho-n-acetylenolpyruvylglucosamine Reductase, domain 2"/>
    <property type="match status" value="1"/>
</dbReference>
<dbReference type="InterPro" id="IPR006094">
    <property type="entry name" value="Oxid_FAD_bind_N"/>
</dbReference>
<keyword evidence="4" id="KW-0274">FAD</keyword>
<comment type="cofactor">
    <cofactor evidence="1">
        <name>FAD</name>
        <dbReference type="ChEBI" id="CHEBI:57692"/>
    </cofactor>
</comment>
<evidence type="ECO:0000256" key="2">
    <source>
        <dbReference type="ARBA" id="ARBA00005466"/>
    </source>
</evidence>
<protein>
    <submittedName>
        <fullName evidence="7">FAD-binding oxidoreductase</fullName>
    </submittedName>
</protein>
<dbReference type="PROSITE" id="PS00862">
    <property type="entry name" value="OX2_COVAL_FAD"/>
    <property type="match status" value="1"/>
</dbReference>
<proteinExistence type="inferred from homology"/>
<evidence type="ECO:0000256" key="5">
    <source>
        <dbReference type="ARBA" id="ARBA00023002"/>
    </source>
</evidence>
<dbReference type="SUPFAM" id="SSF55103">
    <property type="entry name" value="FAD-linked oxidases, C-terminal domain"/>
    <property type="match status" value="1"/>
</dbReference>
<evidence type="ECO:0000256" key="3">
    <source>
        <dbReference type="ARBA" id="ARBA00022630"/>
    </source>
</evidence>
<dbReference type="EMBL" id="BAAAGS010000015">
    <property type="protein sequence ID" value="GAA0526334.1"/>
    <property type="molecule type" value="Genomic_DNA"/>
</dbReference>
<keyword evidence="5" id="KW-0560">Oxidoreductase</keyword>
<keyword evidence="8" id="KW-1185">Reference proteome</keyword>
<dbReference type="InterPro" id="IPR016167">
    <property type="entry name" value="FAD-bd_PCMH_sub1"/>
</dbReference>
<comment type="caution">
    <text evidence="7">The sequence shown here is derived from an EMBL/GenBank/DDBJ whole genome shotgun (WGS) entry which is preliminary data.</text>
</comment>
<organism evidence="7 8">
    <name type="scientific">Saccharopolyspora erythraea</name>
    <name type="common">Streptomyces erythraeus</name>
    <dbReference type="NCBI Taxonomy" id="1836"/>
    <lineage>
        <taxon>Bacteria</taxon>
        <taxon>Bacillati</taxon>
        <taxon>Actinomycetota</taxon>
        <taxon>Actinomycetes</taxon>
        <taxon>Pseudonocardiales</taxon>
        <taxon>Pseudonocardiaceae</taxon>
        <taxon>Saccharopolyspora</taxon>
    </lineage>
</organism>
<dbReference type="InterPro" id="IPR016169">
    <property type="entry name" value="FAD-bd_PCMH_sub2"/>
</dbReference>
<dbReference type="InterPro" id="IPR036318">
    <property type="entry name" value="FAD-bd_PCMH-like_sf"/>
</dbReference>